<gene>
    <name evidence="1" type="ORF">BDN72DRAFT_826641</name>
</gene>
<sequence length="681" mass="76363">MLSLPTSSGSRSGPIDGLPTIQTPRYEHGQEPTTLSTTDTLNGPTNSPFLGSSTTSLTSSSPTPTSEVPKPKTDPVPTIKPYQPSDYIPPNPNGRTLILCFDGTGDQFDIENSNVVQLLSLLKKDDKKKQRVYYQSGIGTYDPPPGGNPITRKISKVLDIMIAWDLDRHVMDGYQFLMQNYTQGDKICIFGFSRGAYTARSLAGMLHKVGLLPAGNVQQVALAYKLYKREDEFGWMQSNEFKRACSIDVSIEFVGVWDTVASVGITGKRLPFTTSNTIIKTFRHAVSLDERRVNFEANLWHKSTQQQKELGCPSPGIPRRDCSDTSSTTNTELSVLKQVAAELQPAETDVEEVWFAGCHCDIGGGSVTNDVRYSLSRISLRWMVRECFKAKTGIMFNVEGLRRLGMDPNRLYPEVKPRPKPLHPTLHKPCEPKEVTPKPIHKRISGFVTEWLGPRRSKEKKVTNSAGKTIGSLADEWLQKLDGDMEGTNDEWLKTEGRGELEKLTADRRAIIDVGTEEEEELYDALSRIYDQLKAAKGWWILEYLPLTSRYQDPKSKVWVTKTKINRARPRKIPGRGLVNKKTKRPYRQIPKAKVEFSSSQVLTDEEPQDRTPSPTSTSTDERPGSQSATAPESKAINHTIKVHRSVAIRAEATHLPDPSRPKRYEPRAWFSPEVTIEYVD</sequence>
<evidence type="ECO:0000313" key="1">
    <source>
        <dbReference type="EMBL" id="TFK63441.1"/>
    </source>
</evidence>
<keyword evidence="2" id="KW-1185">Reference proteome</keyword>
<dbReference type="Proteomes" id="UP000308600">
    <property type="component" value="Unassembled WGS sequence"/>
</dbReference>
<proteinExistence type="predicted"/>
<organism evidence="1 2">
    <name type="scientific">Pluteus cervinus</name>
    <dbReference type="NCBI Taxonomy" id="181527"/>
    <lineage>
        <taxon>Eukaryota</taxon>
        <taxon>Fungi</taxon>
        <taxon>Dikarya</taxon>
        <taxon>Basidiomycota</taxon>
        <taxon>Agaricomycotina</taxon>
        <taxon>Agaricomycetes</taxon>
        <taxon>Agaricomycetidae</taxon>
        <taxon>Agaricales</taxon>
        <taxon>Pluteineae</taxon>
        <taxon>Pluteaceae</taxon>
        <taxon>Pluteus</taxon>
    </lineage>
</organism>
<reference evidence="1 2" key="1">
    <citation type="journal article" date="2019" name="Nat. Ecol. Evol.">
        <title>Megaphylogeny resolves global patterns of mushroom evolution.</title>
        <authorList>
            <person name="Varga T."/>
            <person name="Krizsan K."/>
            <person name="Foldi C."/>
            <person name="Dima B."/>
            <person name="Sanchez-Garcia M."/>
            <person name="Sanchez-Ramirez S."/>
            <person name="Szollosi G.J."/>
            <person name="Szarkandi J.G."/>
            <person name="Papp V."/>
            <person name="Albert L."/>
            <person name="Andreopoulos W."/>
            <person name="Angelini C."/>
            <person name="Antonin V."/>
            <person name="Barry K.W."/>
            <person name="Bougher N.L."/>
            <person name="Buchanan P."/>
            <person name="Buyck B."/>
            <person name="Bense V."/>
            <person name="Catcheside P."/>
            <person name="Chovatia M."/>
            <person name="Cooper J."/>
            <person name="Damon W."/>
            <person name="Desjardin D."/>
            <person name="Finy P."/>
            <person name="Geml J."/>
            <person name="Haridas S."/>
            <person name="Hughes K."/>
            <person name="Justo A."/>
            <person name="Karasinski D."/>
            <person name="Kautmanova I."/>
            <person name="Kiss B."/>
            <person name="Kocsube S."/>
            <person name="Kotiranta H."/>
            <person name="LaButti K.M."/>
            <person name="Lechner B.E."/>
            <person name="Liimatainen K."/>
            <person name="Lipzen A."/>
            <person name="Lukacs Z."/>
            <person name="Mihaltcheva S."/>
            <person name="Morgado L.N."/>
            <person name="Niskanen T."/>
            <person name="Noordeloos M.E."/>
            <person name="Ohm R.A."/>
            <person name="Ortiz-Santana B."/>
            <person name="Ovrebo C."/>
            <person name="Racz N."/>
            <person name="Riley R."/>
            <person name="Savchenko A."/>
            <person name="Shiryaev A."/>
            <person name="Soop K."/>
            <person name="Spirin V."/>
            <person name="Szebenyi C."/>
            <person name="Tomsovsky M."/>
            <person name="Tulloss R.E."/>
            <person name="Uehling J."/>
            <person name="Grigoriev I.V."/>
            <person name="Vagvolgyi C."/>
            <person name="Papp T."/>
            <person name="Martin F.M."/>
            <person name="Miettinen O."/>
            <person name="Hibbett D.S."/>
            <person name="Nagy L.G."/>
        </authorList>
    </citation>
    <scope>NUCLEOTIDE SEQUENCE [LARGE SCALE GENOMIC DNA]</scope>
    <source>
        <strain evidence="1 2">NL-1719</strain>
    </source>
</reference>
<evidence type="ECO:0000313" key="2">
    <source>
        <dbReference type="Proteomes" id="UP000308600"/>
    </source>
</evidence>
<protein>
    <submittedName>
        <fullName evidence="1">Uncharacterized protein</fullName>
    </submittedName>
</protein>
<dbReference type="EMBL" id="ML208522">
    <property type="protein sequence ID" value="TFK63441.1"/>
    <property type="molecule type" value="Genomic_DNA"/>
</dbReference>
<accession>A0ACD3ACP6</accession>
<name>A0ACD3ACP6_9AGAR</name>